<evidence type="ECO:0000313" key="3">
    <source>
        <dbReference type="Proteomes" id="UP000292298"/>
    </source>
</evidence>
<dbReference type="RefSeq" id="WP_130503291.1">
    <property type="nucleotide sequence ID" value="NZ_SHLI01000001.1"/>
</dbReference>
<feature type="chain" id="PRO_5021031717" evidence="1">
    <location>
        <begin position="29"/>
        <end position="193"/>
    </location>
</feature>
<dbReference type="Gene3D" id="2.60.40.1880">
    <property type="entry name" value="Invasion associated locus B (IalB) protein"/>
    <property type="match status" value="1"/>
</dbReference>
<proteinExistence type="predicted"/>
<accession>A0A4Q8D137</accession>
<keyword evidence="3" id="KW-1185">Reference proteome</keyword>
<keyword evidence="1" id="KW-0732">Signal</keyword>
<dbReference type="AlphaFoldDB" id="A0A4Q8D137"/>
<organism evidence="2 3">
    <name type="scientific">Spiribacter vilamensis</name>
    <dbReference type="NCBI Taxonomy" id="531306"/>
    <lineage>
        <taxon>Bacteria</taxon>
        <taxon>Pseudomonadati</taxon>
        <taxon>Pseudomonadota</taxon>
        <taxon>Gammaproteobacteria</taxon>
        <taxon>Chromatiales</taxon>
        <taxon>Ectothiorhodospiraceae</taxon>
        <taxon>Spiribacter</taxon>
    </lineage>
</organism>
<dbReference type="Pfam" id="PF06776">
    <property type="entry name" value="IalB"/>
    <property type="match status" value="1"/>
</dbReference>
<sequence>MTTQTAPRALVTALLFAGSLLVGGTASAQSGNADSALEPQAERPQAEVRARHEDWIVRCQPAPEDAFGADEFCEMYQQVSEQENDQTVLEAVVGFPPDADRPVALFNLPLGMLLPPGVQLRVDDGETERFPVQICLQAGCRSSIELTEDLLSRMKAGQRATLTIADPQNRQVDIPLSLLGFTAALDEVSASGR</sequence>
<reference evidence="2 3" key="1">
    <citation type="submission" date="2019-02" db="EMBL/GenBank/DDBJ databases">
        <title>Genomic Encyclopedia of Type Strains, Phase IV (KMG-IV): sequencing the most valuable type-strain genomes for metagenomic binning, comparative biology and taxonomic classification.</title>
        <authorList>
            <person name="Goeker M."/>
        </authorList>
    </citation>
    <scope>NUCLEOTIDE SEQUENCE [LARGE SCALE GENOMIC DNA]</scope>
    <source>
        <strain evidence="2 3">DSM 21056</strain>
    </source>
</reference>
<protein>
    <submittedName>
        <fullName evidence="2">Invasion protein IalB</fullName>
    </submittedName>
</protein>
<gene>
    <name evidence="2" type="ORF">EV698_1304</name>
</gene>
<evidence type="ECO:0000256" key="1">
    <source>
        <dbReference type="SAM" id="SignalP"/>
    </source>
</evidence>
<dbReference type="InterPro" id="IPR038696">
    <property type="entry name" value="IalB_sf"/>
</dbReference>
<name>A0A4Q8D137_9GAMM</name>
<dbReference type="EMBL" id="SHLI01000001">
    <property type="protein sequence ID" value="RZU99028.1"/>
    <property type="molecule type" value="Genomic_DNA"/>
</dbReference>
<dbReference type="OrthoDB" id="7057139at2"/>
<feature type="signal peptide" evidence="1">
    <location>
        <begin position="1"/>
        <end position="28"/>
    </location>
</feature>
<evidence type="ECO:0000313" key="2">
    <source>
        <dbReference type="EMBL" id="RZU99028.1"/>
    </source>
</evidence>
<comment type="caution">
    <text evidence="2">The sequence shown here is derived from an EMBL/GenBank/DDBJ whole genome shotgun (WGS) entry which is preliminary data.</text>
</comment>
<dbReference type="InterPro" id="IPR010642">
    <property type="entry name" value="Invasion_prot_B"/>
</dbReference>
<dbReference type="Proteomes" id="UP000292298">
    <property type="component" value="Unassembled WGS sequence"/>
</dbReference>